<gene>
    <name evidence="2" type="ORF">JOF46_004298</name>
</gene>
<dbReference type="PANTHER" id="PTHR48050:SF13">
    <property type="entry name" value="STEROL 3-BETA-GLUCOSYLTRANSFERASE UGT80A2"/>
    <property type="match status" value="1"/>
</dbReference>
<dbReference type="Gene3D" id="3.40.50.2000">
    <property type="entry name" value="Glycogen Phosphorylase B"/>
    <property type="match status" value="2"/>
</dbReference>
<evidence type="ECO:0000313" key="3">
    <source>
        <dbReference type="Proteomes" id="UP000766570"/>
    </source>
</evidence>
<sequence length="426" mass="44954">MSQTPASPRGAGTAPEAARRTYLFALKDAGGTVPPEIGVARRLARRGHEVVMLADDSMEDQAAAAGASFRSWTDGRTGEVRDWALHSPMALARDMFENMIGNLAPQQARDTAEAIDEVRPDLVLTSFFAFGAMVGAEARGVPFDVLIPNTYPLPAKGMPQVGTGFTPAKGPLGALRDRMTAFGGTKLADRFALAPLNELRADHGLAPVANTWAQVHRARRQLILTSSAFDFPAELPDNARYVGPILDDPAWTSNAPWAPPAGEEPLVLVAMSSTFQNHVQCMQRIVDALGSLPVRGLVTTGPAVDPGQIRAPANVAVVAAAPHHQAMARASLVITHGGHGTVVKALAAGVPLVILHHGRDQSGNAIRVTSRGAGVAVSRRASAGTIARAITTVSGNDDYRLCARRLGVAIARDAADESLLLEELEW</sequence>
<comment type="caution">
    <text evidence="2">The sequence shown here is derived from an EMBL/GenBank/DDBJ whole genome shotgun (WGS) entry which is preliminary data.</text>
</comment>
<dbReference type="EMBL" id="JAGIOE010000001">
    <property type="protein sequence ID" value="MBP2376386.1"/>
    <property type="molecule type" value="Genomic_DNA"/>
</dbReference>
<organism evidence="2 3">
    <name type="scientific">Paeniglutamicibacter psychrophenolicus</name>
    <dbReference type="NCBI Taxonomy" id="257454"/>
    <lineage>
        <taxon>Bacteria</taxon>
        <taxon>Bacillati</taxon>
        <taxon>Actinomycetota</taxon>
        <taxon>Actinomycetes</taxon>
        <taxon>Micrococcales</taxon>
        <taxon>Micrococcaceae</taxon>
        <taxon>Paeniglutamicibacter</taxon>
    </lineage>
</organism>
<reference evidence="2 3" key="1">
    <citation type="submission" date="2021-03" db="EMBL/GenBank/DDBJ databases">
        <title>Sequencing the genomes of 1000 actinobacteria strains.</title>
        <authorList>
            <person name="Klenk H.-P."/>
        </authorList>
    </citation>
    <scope>NUCLEOTIDE SEQUENCE [LARGE SCALE GENOMIC DNA]</scope>
    <source>
        <strain evidence="2 3">DSM 15454</strain>
    </source>
</reference>
<proteinExistence type="predicted"/>
<feature type="domain" description="Erythromycin biosynthesis protein CIII-like C-terminal" evidence="1">
    <location>
        <begin position="304"/>
        <end position="406"/>
    </location>
</feature>
<dbReference type="InterPro" id="IPR010610">
    <property type="entry name" value="EryCIII-like_C"/>
</dbReference>
<evidence type="ECO:0000313" key="2">
    <source>
        <dbReference type="EMBL" id="MBP2376386.1"/>
    </source>
</evidence>
<dbReference type="PANTHER" id="PTHR48050">
    <property type="entry name" value="STEROL 3-BETA-GLUCOSYLTRANSFERASE"/>
    <property type="match status" value="1"/>
</dbReference>
<protein>
    <submittedName>
        <fullName evidence="2">MGT family glycosyltransferase</fullName>
    </submittedName>
</protein>
<dbReference type="RefSeq" id="WP_209911292.1">
    <property type="nucleotide sequence ID" value="NZ_BAAAMI010000012.1"/>
</dbReference>
<keyword evidence="3" id="KW-1185">Reference proteome</keyword>
<dbReference type="SUPFAM" id="SSF53756">
    <property type="entry name" value="UDP-Glycosyltransferase/glycogen phosphorylase"/>
    <property type="match status" value="1"/>
</dbReference>
<evidence type="ECO:0000259" key="1">
    <source>
        <dbReference type="Pfam" id="PF06722"/>
    </source>
</evidence>
<dbReference type="InterPro" id="IPR050426">
    <property type="entry name" value="Glycosyltransferase_28"/>
</dbReference>
<dbReference type="Proteomes" id="UP000766570">
    <property type="component" value="Unassembled WGS sequence"/>
</dbReference>
<name>A0ABS4WJK5_9MICC</name>
<dbReference type="CDD" id="cd03784">
    <property type="entry name" value="GT1_Gtf-like"/>
    <property type="match status" value="1"/>
</dbReference>
<dbReference type="Pfam" id="PF06722">
    <property type="entry name" value="EryCIII-like_C"/>
    <property type="match status" value="1"/>
</dbReference>
<accession>A0ABS4WJK5</accession>
<dbReference type="InterPro" id="IPR002213">
    <property type="entry name" value="UDP_glucos_trans"/>
</dbReference>